<dbReference type="Pfam" id="PF08327">
    <property type="entry name" value="AHSA1"/>
    <property type="match status" value="1"/>
</dbReference>
<feature type="domain" description="Activator of Hsp90 ATPase homologue 1/2-like C-terminal" evidence="2">
    <location>
        <begin position="15"/>
        <end position="154"/>
    </location>
</feature>
<gene>
    <name evidence="3" type="ORF">D0Z70_16130</name>
</gene>
<dbReference type="InterPro" id="IPR013538">
    <property type="entry name" value="ASHA1/2-like_C"/>
</dbReference>
<name>A0A418YQ33_9SPHN</name>
<dbReference type="InterPro" id="IPR023393">
    <property type="entry name" value="START-like_dom_sf"/>
</dbReference>
<dbReference type="EMBL" id="QVRA01000015">
    <property type="protein sequence ID" value="RJG53535.1"/>
    <property type="molecule type" value="Genomic_DNA"/>
</dbReference>
<dbReference type="SUPFAM" id="SSF55961">
    <property type="entry name" value="Bet v1-like"/>
    <property type="match status" value="1"/>
</dbReference>
<dbReference type="Proteomes" id="UP000283469">
    <property type="component" value="Unassembled WGS sequence"/>
</dbReference>
<reference evidence="3 4" key="1">
    <citation type="submission" date="2018-08" db="EMBL/GenBank/DDBJ databases">
        <title>Sphingobium sp. EO9.</title>
        <authorList>
            <person name="Park Y."/>
            <person name="Kim K.H."/>
            <person name="Jeon C.O."/>
        </authorList>
    </citation>
    <scope>NUCLEOTIDE SEQUENCE [LARGE SCALE GENOMIC DNA]</scope>
    <source>
        <strain evidence="3 4">EO9</strain>
    </source>
</reference>
<proteinExistence type="inferred from homology"/>
<evidence type="ECO:0000313" key="3">
    <source>
        <dbReference type="EMBL" id="RJG53535.1"/>
    </source>
</evidence>
<evidence type="ECO:0000313" key="4">
    <source>
        <dbReference type="Proteomes" id="UP000283469"/>
    </source>
</evidence>
<comment type="caution">
    <text evidence="3">The sequence shown here is derived from an EMBL/GenBank/DDBJ whole genome shotgun (WGS) entry which is preliminary data.</text>
</comment>
<evidence type="ECO:0000259" key="2">
    <source>
        <dbReference type="Pfam" id="PF08327"/>
    </source>
</evidence>
<keyword evidence="4" id="KW-1185">Reference proteome</keyword>
<dbReference type="Gene3D" id="3.30.530.20">
    <property type="match status" value="1"/>
</dbReference>
<protein>
    <submittedName>
        <fullName evidence="3">ATPase</fullName>
    </submittedName>
</protein>
<sequence length="154" mass="16809">MTNPRTHTTSRTIIAPPRAIFRAFLDAEAVASWRAPKGMTAKILSFDPRVGGGYRMTLVYSETERGRGKSTEDTDVVEARFIELIPNEKIVEAVEFESAHPAFTGTMTMTAIFTAVANGTKVTFTAENVPMGISEVDHRAGMDSSLKNLANLVE</sequence>
<evidence type="ECO:0000256" key="1">
    <source>
        <dbReference type="ARBA" id="ARBA00006817"/>
    </source>
</evidence>
<dbReference type="AlphaFoldDB" id="A0A418YQ33"/>
<comment type="similarity">
    <text evidence="1">Belongs to the AHA1 family.</text>
</comment>
<dbReference type="OrthoDB" id="9786557at2"/>
<accession>A0A418YQ33</accession>
<organism evidence="3 4">
    <name type="scientific">Sphingobium terrigena</name>
    <dbReference type="NCBI Taxonomy" id="2304063"/>
    <lineage>
        <taxon>Bacteria</taxon>
        <taxon>Pseudomonadati</taxon>
        <taxon>Pseudomonadota</taxon>
        <taxon>Alphaproteobacteria</taxon>
        <taxon>Sphingomonadales</taxon>
        <taxon>Sphingomonadaceae</taxon>
        <taxon>Sphingobium</taxon>
    </lineage>
</organism>
<dbReference type="RefSeq" id="WP_119748260.1">
    <property type="nucleotide sequence ID" value="NZ_QVRA01000015.1"/>
</dbReference>